<comment type="caution">
    <text evidence="2">The sequence shown here is derived from an EMBL/GenBank/DDBJ whole genome shotgun (WGS) entry which is preliminary data.</text>
</comment>
<evidence type="ECO:0000313" key="3">
    <source>
        <dbReference type="Proteomes" id="UP000265520"/>
    </source>
</evidence>
<keyword evidence="3" id="KW-1185">Reference proteome</keyword>
<organism evidence="2 3">
    <name type="scientific">Trifolium medium</name>
    <dbReference type="NCBI Taxonomy" id="97028"/>
    <lineage>
        <taxon>Eukaryota</taxon>
        <taxon>Viridiplantae</taxon>
        <taxon>Streptophyta</taxon>
        <taxon>Embryophyta</taxon>
        <taxon>Tracheophyta</taxon>
        <taxon>Spermatophyta</taxon>
        <taxon>Magnoliopsida</taxon>
        <taxon>eudicotyledons</taxon>
        <taxon>Gunneridae</taxon>
        <taxon>Pentapetalae</taxon>
        <taxon>rosids</taxon>
        <taxon>fabids</taxon>
        <taxon>Fabales</taxon>
        <taxon>Fabaceae</taxon>
        <taxon>Papilionoideae</taxon>
        <taxon>50 kb inversion clade</taxon>
        <taxon>NPAAA clade</taxon>
        <taxon>Hologalegina</taxon>
        <taxon>IRL clade</taxon>
        <taxon>Trifolieae</taxon>
        <taxon>Trifolium</taxon>
    </lineage>
</organism>
<dbReference type="AlphaFoldDB" id="A0A392NMV3"/>
<accession>A0A392NMV3</accession>
<proteinExistence type="predicted"/>
<evidence type="ECO:0000313" key="2">
    <source>
        <dbReference type="EMBL" id="MCI00704.1"/>
    </source>
</evidence>
<protein>
    <submittedName>
        <fullName evidence="2">Uncharacterized protein</fullName>
    </submittedName>
</protein>
<reference evidence="2 3" key="1">
    <citation type="journal article" date="2018" name="Front. Plant Sci.">
        <title>Red Clover (Trifolium pratense) and Zigzag Clover (T. medium) - A Picture of Genomic Similarities and Differences.</title>
        <authorList>
            <person name="Dluhosova J."/>
            <person name="Istvanek J."/>
            <person name="Nedelnik J."/>
            <person name="Repkova J."/>
        </authorList>
    </citation>
    <scope>NUCLEOTIDE SEQUENCE [LARGE SCALE GENOMIC DNA]</scope>
    <source>
        <strain evidence="3">cv. 10/8</strain>
        <tissue evidence="2">Leaf</tissue>
    </source>
</reference>
<feature type="non-terminal residue" evidence="2">
    <location>
        <position position="1"/>
    </location>
</feature>
<dbReference type="Proteomes" id="UP000265520">
    <property type="component" value="Unassembled WGS sequence"/>
</dbReference>
<evidence type="ECO:0000256" key="1">
    <source>
        <dbReference type="SAM" id="MobiDB-lite"/>
    </source>
</evidence>
<name>A0A392NMV3_9FABA</name>
<dbReference type="EMBL" id="LXQA010044009">
    <property type="protein sequence ID" value="MCI00704.1"/>
    <property type="molecule type" value="Genomic_DNA"/>
</dbReference>
<feature type="region of interest" description="Disordered" evidence="1">
    <location>
        <begin position="1"/>
        <end position="29"/>
    </location>
</feature>
<sequence>DVDGGENLSMVGSRDGKRDILKGGNRKRRSNLRPADILNHLHWCNSL</sequence>